<dbReference type="SMART" id="SM00248">
    <property type="entry name" value="ANK"/>
    <property type="match status" value="3"/>
</dbReference>
<organism evidence="6 7">
    <name type="scientific">Pyronema omphalodes (strain CBS 100304)</name>
    <name type="common">Pyronema confluens</name>
    <dbReference type="NCBI Taxonomy" id="1076935"/>
    <lineage>
        <taxon>Eukaryota</taxon>
        <taxon>Fungi</taxon>
        <taxon>Dikarya</taxon>
        <taxon>Ascomycota</taxon>
        <taxon>Pezizomycotina</taxon>
        <taxon>Pezizomycetes</taxon>
        <taxon>Pezizales</taxon>
        <taxon>Pyronemataceae</taxon>
        <taxon>Pyronema</taxon>
    </lineage>
</organism>
<dbReference type="STRING" id="1076935.U4LJ25"/>
<dbReference type="SUPFAM" id="SSF48403">
    <property type="entry name" value="Ankyrin repeat"/>
    <property type="match status" value="1"/>
</dbReference>
<evidence type="ECO:0000256" key="2">
    <source>
        <dbReference type="ARBA" id="ARBA00023043"/>
    </source>
</evidence>
<sequence length="478" mass="54238">MDALERAVPIPFLVCTSKESFHDMLELIFRGLPGHGMVTGGKYHLEKHKTGEVIEASEWPNIVAPGSTIVMSDIVRKIVYDDHLPPENRTRDCPRCGEKLNHLVKTSMRCPRCFKDVRFTRVTRQLGTGYSTIQPSRPPRHKLRRKDFKIINKPEDKQRPQNNSSKSNESSDLLTFQRVHMIHEELSGSQQIRVGTMDFELSALAKGYNLDPTLAGVYAMILGGSLYDWEYLLRHVMDVEQRCDDASHRQQFDNFTLLQLTLAFKKFELVEFLLQAGANVNAPAAECRGGTALGIAAQHANREMVKLLLAAGACVIEPIHSNALTTLEYTIWEGHVNGIQLIIGAGTNVNNVSYLRLLLYCLTYHYRDGVQESLRRIVKGLGDLEVDHIHRVNMLQFLRIGSKSMHSEDGEGNYDSDNHEVYSRKGEYGENTRDRRNCTCLHNVVKEKDIEWGKEILRDLAMDTLGFRVEELSDSEAD</sequence>
<dbReference type="Proteomes" id="UP000018144">
    <property type="component" value="Unassembled WGS sequence"/>
</dbReference>
<feature type="domain" description="Ubiquitin-like" evidence="5">
    <location>
        <begin position="2"/>
        <end position="75"/>
    </location>
</feature>
<accession>U4LJ25</accession>
<dbReference type="PROSITE" id="PS50088">
    <property type="entry name" value="ANK_REPEAT"/>
    <property type="match status" value="2"/>
</dbReference>
<gene>
    <name evidence="6" type="ORF">PCON_11903</name>
</gene>
<evidence type="ECO:0000256" key="4">
    <source>
        <dbReference type="SAM" id="MobiDB-lite"/>
    </source>
</evidence>
<feature type="compositionally biased region" description="Basic residues" evidence="4">
    <location>
        <begin position="138"/>
        <end position="147"/>
    </location>
</feature>
<proteinExistence type="predicted"/>
<dbReference type="OrthoDB" id="3271094at2759"/>
<keyword evidence="1" id="KW-0677">Repeat</keyword>
<feature type="repeat" description="ANK" evidence="3">
    <location>
        <begin position="253"/>
        <end position="285"/>
    </location>
</feature>
<name>U4LJ25_PYROM</name>
<dbReference type="AlphaFoldDB" id="U4LJ25"/>
<dbReference type="PANTHER" id="PTHR24198">
    <property type="entry name" value="ANKYRIN REPEAT AND PROTEIN KINASE DOMAIN-CONTAINING PROTEIN"/>
    <property type="match status" value="1"/>
</dbReference>
<dbReference type="InterPro" id="IPR054464">
    <property type="entry name" value="ULD_fung"/>
</dbReference>
<dbReference type="EMBL" id="HF935695">
    <property type="protein sequence ID" value="CCX12309.1"/>
    <property type="molecule type" value="Genomic_DNA"/>
</dbReference>
<evidence type="ECO:0000313" key="7">
    <source>
        <dbReference type="Proteomes" id="UP000018144"/>
    </source>
</evidence>
<evidence type="ECO:0000256" key="1">
    <source>
        <dbReference type="ARBA" id="ARBA00022737"/>
    </source>
</evidence>
<feature type="compositionally biased region" description="Polar residues" evidence="4">
    <location>
        <begin position="160"/>
        <end position="171"/>
    </location>
</feature>
<dbReference type="Pfam" id="PF22893">
    <property type="entry name" value="ULD_2"/>
    <property type="match status" value="1"/>
</dbReference>
<reference evidence="6 7" key="1">
    <citation type="journal article" date="2013" name="PLoS Genet.">
        <title>The genome and development-dependent transcriptomes of Pyronema confluens: a window into fungal evolution.</title>
        <authorList>
            <person name="Traeger S."/>
            <person name="Altegoer F."/>
            <person name="Freitag M."/>
            <person name="Gabaldon T."/>
            <person name="Kempken F."/>
            <person name="Kumar A."/>
            <person name="Marcet-Houben M."/>
            <person name="Poggeler S."/>
            <person name="Stajich J.E."/>
            <person name="Nowrousian M."/>
        </authorList>
    </citation>
    <scope>NUCLEOTIDE SEQUENCE [LARGE SCALE GENOMIC DNA]</scope>
    <source>
        <strain evidence="7">CBS 100304</strain>
        <tissue evidence="6">Vegetative mycelium</tissue>
    </source>
</reference>
<dbReference type="InterPro" id="IPR036770">
    <property type="entry name" value="Ankyrin_rpt-contain_sf"/>
</dbReference>
<feature type="compositionally biased region" description="Basic and acidic residues" evidence="4">
    <location>
        <begin position="416"/>
        <end position="431"/>
    </location>
</feature>
<feature type="repeat" description="ANK" evidence="3">
    <location>
        <begin position="288"/>
        <end position="313"/>
    </location>
</feature>
<feature type="compositionally biased region" description="Basic and acidic residues" evidence="4">
    <location>
        <begin position="148"/>
        <end position="159"/>
    </location>
</feature>
<dbReference type="InterPro" id="IPR002110">
    <property type="entry name" value="Ankyrin_rpt"/>
</dbReference>
<dbReference type="Gene3D" id="1.25.40.20">
    <property type="entry name" value="Ankyrin repeat-containing domain"/>
    <property type="match status" value="1"/>
</dbReference>
<keyword evidence="2 3" id="KW-0040">ANK repeat</keyword>
<dbReference type="PROSITE" id="PS50297">
    <property type="entry name" value="ANK_REP_REGION"/>
    <property type="match status" value="1"/>
</dbReference>
<keyword evidence="7" id="KW-1185">Reference proteome</keyword>
<dbReference type="PANTHER" id="PTHR24198:SF165">
    <property type="entry name" value="ANKYRIN REPEAT-CONTAINING PROTEIN-RELATED"/>
    <property type="match status" value="1"/>
</dbReference>
<dbReference type="Pfam" id="PF12796">
    <property type="entry name" value="Ank_2"/>
    <property type="match status" value="1"/>
</dbReference>
<evidence type="ECO:0000313" key="6">
    <source>
        <dbReference type="EMBL" id="CCX12309.1"/>
    </source>
</evidence>
<evidence type="ECO:0000259" key="5">
    <source>
        <dbReference type="Pfam" id="PF22893"/>
    </source>
</evidence>
<feature type="region of interest" description="Disordered" evidence="4">
    <location>
        <begin position="128"/>
        <end position="171"/>
    </location>
</feature>
<evidence type="ECO:0000256" key="3">
    <source>
        <dbReference type="PROSITE-ProRule" id="PRU00023"/>
    </source>
</evidence>
<protein>
    <submittedName>
        <fullName evidence="6">Similar to Alpha-latrocrustotoxin-Lt1a acc. no. Q9XZC0</fullName>
    </submittedName>
</protein>
<feature type="region of interest" description="Disordered" evidence="4">
    <location>
        <begin position="406"/>
        <end position="431"/>
    </location>
</feature>